<dbReference type="InterPro" id="IPR013201">
    <property type="entry name" value="Prot_inhib_I29"/>
</dbReference>
<evidence type="ECO:0000259" key="2">
    <source>
        <dbReference type="SMART" id="SM00848"/>
    </source>
</evidence>
<dbReference type="InterPro" id="IPR038765">
    <property type="entry name" value="Papain-like_cys_pep_sf"/>
</dbReference>
<name>A0A1J1ICH4_9DIPT</name>
<sequence>MKLLSFVTLLVLFAVVYGATIKYDRYYEGDEELKRFEIFKDNVRKVEEHNAGESTFKLGINKFSDMNNDEFRKKHLYRGLGLKPRPRQKVSEENKE</sequence>
<accession>A0A1J1ICH4</accession>
<dbReference type="Proteomes" id="UP000183832">
    <property type="component" value="Unassembled WGS sequence"/>
</dbReference>
<dbReference type="SUPFAM" id="SSF54001">
    <property type="entry name" value="Cysteine proteinases"/>
    <property type="match status" value="1"/>
</dbReference>
<evidence type="ECO:0000256" key="1">
    <source>
        <dbReference type="SAM" id="SignalP"/>
    </source>
</evidence>
<keyword evidence="1" id="KW-0732">Signal</keyword>
<dbReference type="EMBL" id="CVRI01000047">
    <property type="protein sequence ID" value="CRK97252.1"/>
    <property type="molecule type" value="Genomic_DNA"/>
</dbReference>
<evidence type="ECO:0000313" key="4">
    <source>
        <dbReference type="Proteomes" id="UP000183832"/>
    </source>
</evidence>
<dbReference type="Gene3D" id="1.10.287.2250">
    <property type="match status" value="1"/>
</dbReference>
<dbReference type="SMART" id="SM00848">
    <property type="entry name" value="Inhibitor_I29"/>
    <property type="match status" value="1"/>
</dbReference>
<evidence type="ECO:0000313" key="3">
    <source>
        <dbReference type="EMBL" id="CRK97252.1"/>
    </source>
</evidence>
<protein>
    <submittedName>
        <fullName evidence="3">CLUMA_CG010648, isoform A</fullName>
    </submittedName>
</protein>
<dbReference type="AlphaFoldDB" id="A0A1J1ICH4"/>
<feature type="domain" description="Cathepsin propeptide inhibitor" evidence="2">
    <location>
        <begin position="20"/>
        <end position="71"/>
    </location>
</feature>
<dbReference type="OrthoDB" id="5855924at2759"/>
<gene>
    <name evidence="3" type="primary">similar to Oryzain alpha chain</name>
    <name evidence="3" type="ORF">CLUMA_CG010648</name>
</gene>
<dbReference type="Pfam" id="PF08246">
    <property type="entry name" value="Inhibitor_I29"/>
    <property type="match status" value="1"/>
</dbReference>
<organism evidence="3 4">
    <name type="scientific">Clunio marinus</name>
    <dbReference type="NCBI Taxonomy" id="568069"/>
    <lineage>
        <taxon>Eukaryota</taxon>
        <taxon>Metazoa</taxon>
        <taxon>Ecdysozoa</taxon>
        <taxon>Arthropoda</taxon>
        <taxon>Hexapoda</taxon>
        <taxon>Insecta</taxon>
        <taxon>Pterygota</taxon>
        <taxon>Neoptera</taxon>
        <taxon>Endopterygota</taxon>
        <taxon>Diptera</taxon>
        <taxon>Nematocera</taxon>
        <taxon>Chironomoidea</taxon>
        <taxon>Chironomidae</taxon>
        <taxon>Clunio</taxon>
    </lineage>
</organism>
<proteinExistence type="predicted"/>
<reference evidence="3 4" key="1">
    <citation type="submission" date="2015-04" db="EMBL/GenBank/DDBJ databases">
        <authorList>
            <person name="Syromyatnikov M.Y."/>
            <person name="Popov V.N."/>
        </authorList>
    </citation>
    <scope>NUCLEOTIDE SEQUENCE [LARGE SCALE GENOMIC DNA]</scope>
</reference>
<dbReference type="STRING" id="568069.A0A1J1ICH4"/>
<keyword evidence="4" id="KW-1185">Reference proteome</keyword>
<feature type="signal peptide" evidence="1">
    <location>
        <begin position="1"/>
        <end position="18"/>
    </location>
</feature>
<feature type="chain" id="PRO_5012678598" evidence="1">
    <location>
        <begin position="19"/>
        <end position="96"/>
    </location>
</feature>